<evidence type="ECO:0000256" key="4">
    <source>
        <dbReference type="ARBA" id="ARBA00022519"/>
    </source>
</evidence>
<keyword evidence="7 9" id="KW-0472">Membrane</keyword>
<dbReference type="GO" id="GO:0005886">
    <property type="term" value="C:plasma membrane"/>
    <property type="evidence" value="ECO:0007669"/>
    <property type="project" value="UniProtKB-SubCell"/>
</dbReference>
<evidence type="ECO:0000313" key="10">
    <source>
        <dbReference type="EMBL" id="MZQ86361.1"/>
    </source>
</evidence>
<evidence type="ECO:0000256" key="1">
    <source>
        <dbReference type="ARBA" id="ARBA00004651"/>
    </source>
</evidence>
<feature type="transmembrane region" description="Helical" evidence="9">
    <location>
        <begin position="237"/>
        <end position="255"/>
    </location>
</feature>
<evidence type="ECO:0000256" key="9">
    <source>
        <dbReference type="SAM" id="Phobius"/>
    </source>
</evidence>
<dbReference type="Proteomes" id="UP000481087">
    <property type="component" value="Unassembled WGS sequence"/>
</dbReference>
<gene>
    <name evidence="10" type="ORF">GQF01_30085</name>
</gene>
<feature type="transmembrane region" description="Helical" evidence="9">
    <location>
        <begin position="156"/>
        <end position="182"/>
    </location>
</feature>
<feature type="transmembrane region" description="Helical" evidence="9">
    <location>
        <begin position="88"/>
        <end position="111"/>
    </location>
</feature>
<protein>
    <recommendedName>
        <fullName evidence="8">Autoinducer 2 import system permease protein LsrD</fullName>
    </recommendedName>
</protein>
<keyword evidence="5 9" id="KW-0812">Transmembrane</keyword>
<keyword evidence="3" id="KW-1003">Cell membrane</keyword>
<dbReference type="AlphaFoldDB" id="A0A6L8V9Q4"/>
<feature type="transmembrane region" description="Helical" evidence="9">
    <location>
        <begin position="262"/>
        <end position="285"/>
    </location>
</feature>
<evidence type="ECO:0000256" key="2">
    <source>
        <dbReference type="ARBA" id="ARBA00022448"/>
    </source>
</evidence>
<dbReference type="Pfam" id="PF02653">
    <property type="entry name" value="BPD_transp_2"/>
    <property type="match status" value="1"/>
</dbReference>
<proteinExistence type="predicted"/>
<evidence type="ECO:0000256" key="7">
    <source>
        <dbReference type="ARBA" id="ARBA00023136"/>
    </source>
</evidence>
<dbReference type="CDD" id="cd06579">
    <property type="entry name" value="TM_PBP1_transp_AraH_like"/>
    <property type="match status" value="1"/>
</dbReference>
<dbReference type="InterPro" id="IPR001851">
    <property type="entry name" value="ABC_transp_permease"/>
</dbReference>
<dbReference type="EMBL" id="WTUZ01000039">
    <property type="protein sequence ID" value="MZQ86361.1"/>
    <property type="molecule type" value="Genomic_DNA"/>
</dbReference>
<evidence type="ECO:0000256" key="5">
    <source>
        <dbReference type="ARBA" id="ARBA00022692"/>
    </source>
</evidence>
<evidence type="ECO:0000256" key="6">
    <source>
        <dbReference type="ARBA" id="ARBA00022989"/>
    </source>
</evidence>
<evidence type="ECO:0000313" key="11">
    <source>
        <dbReference type="Proteomes" id="UP000481087"/>
    </source>
</evidence>
<feature type="transmembrane region" description="Helical" evidence="9">
    <location>
        <begin position="203"/>
        <end position="225"/>
    </location>
</feature>
<organism evidence="10 11">
    <name type="scientific">Paenibacillus silvestris</name>
    <dbReference type="NCBI Taxonomy" id="2606219"/>
    <lineage>
        <taxon>Bacteria</taxon>
        <taxon>Bacillati</taxon>
        <taxon>Bacillota</taxon>
        <taxon>Bacilli</taxon>
        <taxon>Bacillales</taxon>
        <taxon>Paenibacillaceae</taxon>
        <taxon>Paenibacillus</taxon>
    </lineage>
</organism>
<comment type="caution">
    <text evidence="10">The sequence shown here is derived from an EMBL/GenBank/DDBJ whole genome shotgun (WGS) entry which is preliminary data.</text>
</comment>
<reference evidence="10 11" key="1">
    <citation type="submission" date="2019-12" db="EMBL/GenBank/DDBJ databases">
        <title>Paenibacillus sp. nov. sp. isolated from soil.</title>
        <authorList>
            <person name="Kim J."/>
            <person name="Jeong S.E."/>
            <person name="Jung H.S."/>
            <person name="Jeon C.O."/>
        </authorList>
    </citation>
    <scope>NUCLEOTIDE SEQUENCE [LARGE SCALE GENOMIC DNA]</scope>
    <source>
        <strain evidence="10 11">5J-6</strain>
    </source>
</reference>
<dbReference type="RefSeq" id="WP_161410778.1">
    <property type="nucleotide sequence ID" value="NZ_WTUZ01000039.1"/>
</dbReference>
<keyword evidence="4" id="KW-0997">Cell inner membrane</keyword>
<keyword evidence="6 9" id="KW-1133">Transmembrane helix</keyword>
<keyword evidence="11" id="KW-1185">Reference proteome</keyword>
<dbReference type="PANTHER" id="PTHR32196">
    <property type="entry name" value="ABC TRANSPORTER PERMEASE PROTEIN YPHD-RELATED-RELATED"/>
    <property type="match status" value="1"/>
</dbReference>
<feature type="transmembrane region" description="Helical" evidence="9">
    <location>
        <begin position="65"/>
        <end position="82"/>
    </location>
</feature>
<name>A0A6L8V9Q4_9BACL</name>
<feature type="transmembrane region" description="Helical" evidence="9">
    <location>
        <begin position="291"/>
        <end position="309"/>
    </location>
</feature>
<evidence type="ECO:0000256" key="3">
    <source>
        <dbReference type="ARBA" id="ARBA00022475"/>
    </source>
</evidence>
<accession>A0A6L8V9Q4</accession>
<keyword evidence="2" id="KW-0813">Transport</keyword>
<dbReference type="GO" id="GO:0022857">
    <property type="term" value="F:transmembrane transporter activity"/>
    <property type="evidence" value="ECO:0007669"/>
    <property type="project" value="InterPro"/>
</dbReference>
<sequence length="327" mass="34693">MKPKNWLTNEMLLLLLLLALLVFLGLQSDVFLTVDNLLSVTVQLAELGILSLGMTLIILTAGIDLSLGNLVGLLAVVTGYLLNKGLPILIVIPLVLVVAVCCGLFNGFFVAKLKISPILVTLATMTFFNGIALVLSKGKAFSGFSESFYLWGQGSIFRIPVQSIILIVLVILMCLIMAYTPWGRSVYAIGSSEKSAKFSGIQVTKVLIGVYVIAAVLAGIVAIIMTSRVATARADMGSIYLMQSISAVVLGGTVLSGGKGKMIGTMLGCCIFAVLSNGLNLLSVAPFIKDVIQGSILILVLLIQHAMGFRKLASWGKWIKPSISKGV</sequence>
<evidence type="ECO:0000256" key="8">
    <source>
        <dbReference type="ARBA" id="ARBA00039381"/>
    </source>
</evidence>
<dbReference type="PANTHER" id="PTHR32196:SF71">
    <property type="entry name" value="AUTOINDUCER 2 IMPORT SYSTEM PERMEASE PROTEIN LSRD"/>
    <property type="match status" value="1"/>
</dbReference>
<comment type="subcellular location">
    <subcellularLocation>
        <location evidence="1">Cell membrane</location>
        <topology evidence="1">Multi-pass membrane protein</topology>
    </subcellularLocation>
</comment>
<feature type="transmembrane region" description="Helical" evidence="9">
    <location>
        <begin position="118"/>
        <end position="136"/>
    </location>
</feature>